<accession>A0A9N9DRH8</accession>
<dbReference type="OrthoDB" id="2428595at2759"/>
<feature type="non-terminal residue" evidence="2">
    <location>
        <position position="697"/>
    </location>
</feature>
<organism evidence="2 3">
    <name type="scientific">Acaulospora morrowiae</name>
    <dbReference type="NCBI Taxonomy" id="94023"/>
    <lineage>
        <taxon>Eukaryota</taxon>
        <taxon>Fungi</taxon>
        <taxon>Fungi incertae sedis</taxon>
        <taxon>Mucoromycota</taxon>
        <taxon>Glomeromycotina</taxon>
        <taxon>Glomeromycetes</taxon>
        <taxon>Diversisporales</taxon>
        <taxon>Acaulosporaceae</taxon>
        <taxon>Acaulospora</taxon>
    </lineage>
</organism>
<keyword evidence="3" id="KW-1185">Reference proteome</keyword>
<dbReference type="AlphaFoldDB" id="A0A9N9DRH8"/>
<feature type="non-terminal residue" evidence="2">
    <location>
        <position position="1"/>
    </location>
</feature>
<name>A0A9N9DRH8_9GLOM</name>
<evidence type="ECO:0000313" key="3">
    <source>
        <dbReference type="Proteomes" id="UP000789342"/>
    </source>
</evidence>
<evidence type="ECO:0000256" key="1">
    <source>
        <dbReference type="SAM" id="MobiDB-lite"/>
    </source>
</evidence>
<feature type="compositionally biased region" description="Basic and acidic residues" evidence="1">
    <location>
        <begin position="246"/>
        <end position="259"/>
    </location>
</feature>
<comment type="caution">
    <text evidence="2">The sequence shown here is derived from an EMBL/GenBank/DDBJ whole genome shotgun (WGS) entry which is preliminary data.</text>
</comment>
<evidence type="ECO:0000313" key="2">
    <source>
        <dbReference type="EMBL" id="CAG8646161.1"/>
    </source>
</evidence>
<feature type="region of interest" description="Disordered" evidence="1">
    <location>
        <begin position="239"/>
        <end position="263"/>
    </location>
</feature>
<sequence length="697" mass="80025">SSMISQLRFFQPGVSQPVIPEGFRLPLVVPVNPEGFRLPLVVVDEMATYRSDLRLSEKSDMAYVEQLKELISDKNFNAVKFYKNLNFPFARKKEAEEVLHESLKIIASENNVKARKLLANFDKFINANSVVAFWNGIYIQNEKDKTQFIKDALKEKDKQESYQIKLNVREEHIIESNLLLAEKRKNKEEFLTPNKVRICDAGYNSDSSEESYSSPEYEVAPRSLTNVFLELKDSCASGEVDDESVEGNHPEVKQRDSVPKRKVASKPKYIQHDLAQDLISSLRLCPLKGNKWLWNGLEICNSLQDDKNTRTPLNIGVVNFHNNLCIEPLPSSMITYIQEQMENEDVNTIFFDDGKKFGINKLSIDIDEDVMKYLDAFQDCTSLDALRKTLHENSVHNYPNLNFNISYIYSFFNHMYNLYSNETLSHALTEYEYDSYVWTPLLCNAFMEKGDIQISSGEVSSVAYDKLKKLAQLQTKSGPKIDSKATIISISQEVLIRENGRYDIASKRKSDLSKLEYCSKVLLASAYLALPIVARPDIHKFEIYAIQTNASYIFENTICMIGLTDIIIPRTVDAFPKCVEAVCKVLSWKARSRNNTKTFHELIGKSTSRLRERKYFTPKKLANRSKSTQYLLPLLIIWEYLQVYCRISRHWDLAVPLLSLKIRLRGNNNPDVQDPTKIKGKLASNTERCFALLGDEQ</sequence>
<proteinExistence type="predicted"/>
<dbReference type="Proteomes" id="UP000789342">
    <property type="component" value="Unassembled WGS sequence"/>
</dbReference>
<gene>
    <name evidence="2" type="ORF">AMORRO_LOCUS9743</name>
</gene>
<protein>
    <submittedName>
        <fullName evidence="2">17526_t:CDS:1</fullName>
    </submittedName>
</protein>
<reference evidence="2" key="1">
    <citation type="submission" date="2021-06" db="EMBL/GenBank/DDBJ databases">
        <authorList>
            <person name="Kallberg Y."/>
            <person name="Tangrot J."/>
            <person name="Rosling A."/>
        </authorList>
    </citation>
    <scope>NUCLEOTIDE SEQUENCE</scope>
    <source>
        <strain evidence="2">CL551</strain>
    </source>
</reference>
<dbReference type="EMBL" id="CAJVPV010009911">
    <property type="protein sequence ID" value="CAG8646161.1"/>
    <property type="molecule type" value="Genomic_DNA"/>
</dbReference>